<organism evidence="2 3">
    <name type="scientific">Photobacterium rosenbergii</name>
    <dbReference type="NCBI Taxonomy" id="294936"/>
    <lineage>
        <taxon>Bacteria</taxon>
        <taxon>Pseudomonadati</taxon>
        <taxon>Pseudomonadota</taxon>
        <taxon>Gammaproteobacteria</taxon>
        <taxon>Vibrionales</taxon>
        <taxon>Vibrionaceae</taxon>
        <taxon>Photobacterium</taxon>
    </lineage>
</organism>
<dbReference type="InterPro" id="IPR012507">
    <property type="entry name" value="YibE_F"/>
</dbReference>
<evidence type="ECO:0000313" key="2">
    <source>
        <dbReference type="EMBL" id="PSW09190.1"/>
    </source>
</evidence>
<feature type="transmembrane region" description="Helical" evidence="1">
    <location>
        <begin position="250"/>
        <end position="272"/>
    </location>
</feature>
<name>A0A2T3N7V1_9GAMM</name>
<dbReference type="PANTHER" id="PTHR41771">
    <property type="entry name" value="MEMBRANE PROTEIN-RELATED"/>
    <property type="match status" value="1"/>
</dbReference>
<feature type="transmembrane region" description="Helical" evidence="1">
    <location>
        <begin position="200"/>
        <end position="221"/>
    </location>
</feature>
<feature type="transmembrane region" description="Helical" evidence="1">
    <location>
        <begin position="125"/>
        <end position="143"/>
    </location>
</feature>
<feature type="transmembrane region" description="Helical" evidence="1">
    <location>
        <begin position="174"/>
        <end position="193"/>
    </location>
</feature>
<dbReference type="Pfam" id="PF07907">
    <property type="entry name" value="YibE_F"/>
    <property type="match status" value="1"/>
</dbReference>
<dbReference type="EMBL" id="PYMB01000016">
    <property type="protein sequence ID" value="PSW09190.1"/>
    <property type="molecule type" value="Genomic_DNA"/>
</dbReference>
<dbReference type="Proteomes" id="UP000241346">
    <property type="component" value="Unassembled WGS sequence"/>
</dbReference>
<evidence type="ECO:0000313" key="3">
    <source>
        <dbReference type="Proteomes" id="UP000241346"/>
    </source>
</evidence>
<dbReference type="OrthoDB" id="5846312at2"/>
<evidence type="ECO:0000256" key="1">
    <source>
        <dbReference type="SAM" id="Phobius"/>
    </source>
</evidence>
<keyword evidence="1" id="KW-1133">Transmembrane helix</keyword>
<feature type="transmembrane region" description="Helical" evidence="1">
    <location>
        <begin position="150"/>
        <end position="168"/>
    </location>
</feature>
<gene>
    <name evidence="2" type="ORF">C9J01_21430</name>
</gene>
<reference evidence="2 3" key="1">
    <citation type="submission" date="2018-03" db="EMBL/GenBank/DDBJ databases">
        <title>Whole genome sequencing of Histamine producing bacteria.</title>
        <authorList>
            <person name="Butler K."/>
        </authorList>
    </citation>
    <scope>NUCLEOTIDE SEQUENCE [LARGE SCALE GENOMIC DNA]</scope>
    <source>
        <strain evidence="2 3">DSM 19138</strain>
    </source>
</reference>
<feature type="transmembrane region" description="Helical" evidence="1">
    <location>
        <begin position="5"/>
        <end position="22"/>
    </location>
</feature>
<sequence length="385" mass="42273">MLKRLLFPFVVFMISTAILWYSPTVSESFRPKAYSNQEFVRASVIDVLAESTQSDPLVPSVKTGRQRLLVELLEGIDAGKQVEVENQLSRLHNVYVAEGDRFILLVREQGDRTIYWPYNHDRSSAVYWMVGIIVVLTVLFAGLQGVNSVISLYFTGALLIGVLVPALFAGWNPILITIGLMAVKIVVNFLLVAGWNKKSLVSMLGTLAGVVMAGLMAQFFGEMAQLNGLYLEKGEDILYLGGEAQVQVRWLLFVAIMVSALGAVMDVAISMASSYHELREMSPEQSEKERLLATIRIGRDILGTMTNTLVLAFVGSALTTIMMVWGFQMPVMQFMNIPALSLAMIHGLAGSIGLIMTVPLTVVIASVVYQRDAKKAVETAEAVTE</sequence>
<dbReference type="AlphaFoldDB" id="A0A2T3N7V1"/>
<accession>A0A2T3N7V1</accession>
<protein>
    <submittedName>
        <fullName evidence="2">YibE/F family protein</fullName>
    </submittedName>
</protein>
<keyword evidence="1" id="KW-0812">Transmembrane</keyword>
<feature type="transmembrane region" description="Helical" evidence="1">
    <location>
        <begin position="309"/>
        <end position="328"/>
    </location>
</feature>
<comment type="caution">
    <text evidence="2">The sequence shown here is derived from an EMBL/GenBank/DDBJ whole genome shotgun (WGS) entry which is preliminary data.</text>
</comment>
<dbReference type="PANTHER" id="PTHR41771:SF1">
    <property type="entry name" value="MEMBRANE PROTEIN"/>
    <property type="match status" value="1"/>
</dbReference>
<feature type="transmembrane region" description="Helical" evidence="1">
    <location>
        <begin position="348"/>
        <end position="369"/>
    </location>
</feature>
<keyword evidence="1" id="KW-0472">Membrane</keyword>
<proteinExistence type="predicted"/>
<dbReference type="RefSeq" id="WP_107300182.1">
    <property type="nucleotide sequence ID" value="NZ_PYMB01000016.1"/>
</dbReference>